<gene>
    <name evidence="1" type="ORF">H2198_008909</name>
</gene>
<protein>
    <submittedName>
        <fullName evidence="1">Uncharacterized protein</fullName>
    </submittedName>
</protein>
<accession>A0ACC2ZW71</accession>
<evidence type="ECO:0000313" key="1">
    <source>
        <dbReference type="EMBL" id="KAJ9651844.1"/>
    </source>
</evidence>
<keyword evidence="2" id="KW-1185">Reference proteome</keyword>
<reference evidence="1" key="1">
    <citation type="submission" date="2022-10" db="EMBL/GenBank/DDBJ databases">
        <title>Culturing micro-colonial fungi from biological soil crusts in the Mojave desert and describing Neophaeococcomyces mojavensis, and introducing the new genera and species Taxawa tesnikishii.</title>
        <authorList>
            <person name="Kurbessoian T."/>
            <person name="Stajich J.E."/>
        </authorList>
    </citation>
    <scope>NUCLEOTIDE SEQUENCE</scope>
    <source>
        <strain evidence="1">JES_112</strain>
    </source>
</reference>
<dbReference type="EMBL" id="JAPDRQ010000233">
    <property type="protein sequence ID" value="KAJ9651844.1"/>
    <property type="molecule type" value="Genomic_DNA"/>
</dbReference>
<organism evidence="1 2">
    <name type="scientific">Neophaeococcomyces mojaviensis</name>
    <dbReference type="NCBI Taxonomy" id="3383035"/>
    <lineage>
        <taxon>Eukaryota</taxon>
        <taxon>Fungi</taxon>
        <taxon>Dikarya</taxon>
        <taxon>Ascomycota</taxon>
        <taxon>Pezizomycotina</taxon>
        <taxon>Eurotiomycetes</taxon>
        <taxon>Chaetothyriomycetidae</taxon>
        <taxon>Chaetothyriales</taxon>
        <taxon>Chaetothyriales incertae sedis</taxon>
        <taxon>Neophaeococcomyces</taxon>
    </lineage>
</organism>
<dbReference type="Proteomes" id="UP001172386">
    <property type="component" value="Unassembled WGS sequence"/>
</dbReference>
<evidence type="ECO:0000313" key="2">
    <source>
        <dbReference type="Proteomes" id="UP001172386"/>
    </source>
</evidence>
<sequence length="292" mass="32659">MFTLGGSSEDEDSSFEARMSYRRSLLEPRKSSLSQSLTKEQPQQPKKLTFKEVAQEHPEAASDSAIASDDEDESAIDESVIEEEDDEDNEDEWEDSPEGEDEKPTPEPIFKRVDSTAHLPSRRSILTAGLTEGDRAKGLLSAASRSSPALQRIKRGSSHNGPSMPGSPENDNEEGGMMMQMTQGSRPITINSSSQPTYAMAHSPRTTRRNMLSTELTESLRKNLLWERQQKNTTVNAFLKREAKSMANLQKAGQMAGAQPQPHRSLLRDPSRYNHTHNDYFNVANDYNTQGW</sequence>
<proteinExistence type="predicted"/>
<comment type="caution">
    <text evidence="1">The sequence shown here is derived from an EMBL/GenBank/DDBJ whole genome shotgun (WGS) entry which is preliminary data.</text>
</comment>
<name>A0ACC2ZW71_9EURO</name>